<dbReference type="InterPro" id="IPR003524">
    <property type="entry name" value="PNAcMuramoyl-5peptid_Trfase"/>
</dbReference>
<comment type="similarity">
    <text evidence="2">Belongs to the glycosyltransferase 4 family. MraY subfamily.</text>
</comment>
<dbReference type="PROSITE" id="PS01347">
    <property type="entry name" value="MRAY_1"/>
    <property type="match status" value="1"/>
</dbReference>
<feature type="transmembrane region" description="Helical" evidence="7">
    <location>
        <begin position="166"/>
        <end position="192"/>
    </location>
</feature>
<evidence type="ECO:0000256" key="5">
    <source>
        <dbReference type="ARBA" id="ARBA00022989"/>
    </source>
</evidence>
<dbReference type="GO" id="GO:0071555">
    <property type="term" value="P:cell wall organization"/>
    <property type="evidence" value="ECO:0007669"/>
    <property type="project" value="TreeGrafter"/>
</dbReference>
<evidence type="ECO:0000256" key="1">
    <source>
        <dbReference type="ARBA" id="ARBA00004141"/>
    </source>
</evidence>
<dbReference type="AlphaFoldDB" id="A0A381PZ71"/>
<dbReference type="GO" id="GO:0044038">
    <property type="term" value="P:cell wall macromolecule biosynthetic process"/>
    <property type="evidence" value="ECO:0007669"/>
    <property type="project" value="TreeGrafter"/>
</dbReference>
<keyword evidence="3" id="KW-0808">Transferase</keyword>
<keyword evidence="5 7" id="KW-1133">Transmembrane helix</keyword>
<evidence type="ECO:0000313" key="8">
    <source>
        <dbReference type="EMBL" id="SUZ70693.1"/>
    </source>
</evidence>
<dbReference type="GO" id="GO:0005886">
    <property type="term" value="C:plasma membrane"/>
    <property type="evidence" value="ECO:0007669"/>
    <property type="project" value="TreeGrafter"/>
</dbReference>
<proteinExistence type="inferred from homology"/>
<comment type="subcellular location">
    <subcellularLocation>
        <location evidence="1">Membrane</location>
        <topology evidence="1">Multi-pass membrane protein</topology>
    </subcellularLocation>
</comment>
<reference evidence="8" key="1">
    <citation type="submission" date="2018-05" db="EMBL/GenBank/DDBJ databases">
        <authorList>
            <person name="Lanie J.A."/>
            <person name="Ng W.-L."/>
            <person name="Kazmierczak K.M."/>
            <person name="Andrzejewski T.M."/>
            <person name="Davidsen T.M."/>
            <person name="Wayne K.J."/>
            <person name="Tettelin H."/>
            <person name="Glass J.I."/>
            <person name="Rusch D."/>
            <person name="Podicherti R."/>
            <person name="Tsui H.-C.T."/>
            <person name="Winkler M.E."/>
        </authorList>
    </citation>
    <scope>NUCLEOTIDE SEQUENCE</scope>
</reference>
<dbReference type="GO" id="GO:0008963">
    <property type="term" value="F:phospho-N-acetylmuramoyl-pentapeptide-transferase activity"/>
    <property type="evidence" value="ECO:0007669"/>
    <property type="project" value="InterPro"/>
</dbReference>
<gene>
    <name evidence="8" type="ORF">METZ01_LOCUS23547</name>
</gene>
<dbReference type="Pfam" id="PF00953">
    <property type="entry name" value="Glycos_transf_4"/>
    <property type="match status" value="1"/>
</dbReference>
<evidence type="ECO:0000256" key="6">
    <source>
        <dbReference type="ARBA" id="ARBA00023136"/>
    </source>
</evidence>
<dbReference type="NCBIfam" id="TIGR00445">
    <property type="entry name" value="mraY"/>
    <property type="match status" value="1"/>
</dbReference>
<dbReference type="PANTHER" id="PTHR22926">
    <property type="entry name" value="PHOSPHO-N-ACETYLMURAMOYL-PENTAPEPTIDE-TRANSFERASE"/>
    <property type="match status" value="1"/>
</dbReference>
<dbReference type="EMBL" id="UINC01001098">
    <property type="protein sequence ID" value="SUZ70693.1"/>
    <property type="molecule type" value="Genomic_DNA"/>
</dbReference>
<sequence length="302" mass="33332">MKKKGTPTMGGVIILSAVLLPTLLLAKLNSPFVQIILIAVIWMGFIGFIDDYLKVVKKMKKGLVARYKMAGQILLGIIVSYWILSTPEFQLFNTKTTVPFLKNVEFDLGILYPLMVILVITGTSNAVNLTDGLDGLAAGLLAICFTVFAAISYISGRVDFSDYLNIIYLPGAGELTIFASAMAGACIGYLWFNTAPAEVFMGDTGSLSAGAALGTLAILLKKELLLFIIGGVFVWETLSVMLQISWFRWTRSRTGEGERFFLMAPIHHHFELKGWPETRVVVRFWIIGLLLALFSLTTFKIR</sequence>
<feature type="transmembrane region" description="Helical" evidence="7">
    <location>
        <begin position="136"/>
        <end position="154"/>
    </location>
</feature>
<evidence type="ECO:0008006" key="9">
    <source>
        <dbReference type="Google" id="ProtNLM"/>
    </source>
</evidence>
<dbReference type="Pfam" id="PF10555">
    <property type="entry name" value="MraY_sig1"/>
    <property type="match status" value="1"/>
</dbReference>
<dbReference type="PROSITE" id="PS01348">
    <property type="entry name" value="MRAY_2"/>
    <property type="match status" value="1"/>
</dbReference>
<protein>
    <recommendedName>
        <fullName evidence="9">Phospho-N-acetylmuramoyl-pentapeptide-transferase</fullName>
    </recommendedName>
</protein>
<dbReference type="CDD" id="cd06852">
    <property type="entry name" value="GT_MraY"/>
    <property type="match status" value="1"/>
</dbReference>
<evidence type="ECO:0000256" key="2">
    <source>
        <dbReference type="ARBA" id="ARBA00005583"/>
    </source>
</evidence>
<dbReference type="InterPro" id="IPR018480">
    <property type="entry name" value="PNAcMuramoyl-5peptid_Trfase_CS"/>
</dbReference>
<name>A0A381PZ71_9ZZZZ</name>
<accession>A0A381PZ71</accession>
<feature type="transmembrane region" description="Helical" evidence="7">
    <location>
        <begin position="7"/>
        <end position="26"/>
    </location>
</feature>
<keyword evidence="4 7" id="KW-0812">Transmembrane</keyword>
<dbReference type="InterPro" id="IPR000715">
    <property type="entry name" value="Glycosyl_transferase_4"/>
</dbReference>
<feature type="transmembrane region" description="Helical" evidence="7">
    <location>
        <begin position="65"/>
        <end position="84"/>
    </location>
</feature>
<feature type="transmembrane region" description="Helical" evidence="7">
    <location>
        <begin position="280"/>
        <end position="299"/>
    </location>
</feature>
<feature type="transmembrane region" description="Helical" evidence="7">
    <location>
        <begin position="224"/>
        <end position="246"/>
    </location>
</feature>
<evidence type="ECO:0000256" key="7">
    <source>
        <dbReference type="SAM" id="Phobius"/>
    </source>
</evidence>
<dbReference type="PANTHER" id="PTHR22926:SF5">
    <property type="entry name" value="PHOSPHO-N-ACETYLMURAMOYL-PENTAPEPTIDE-TRANSFERASE HOMOLOG"/>
    <property type="match status" value="1"/>
</dbReference>
<evidence type="ECO:0000256" key="3">
    <source>
        <dbReference type="ARBA" id="ARBA00022679"/>
    </source>
</evidence>
<evidence type="ECO:0000256" key="4">
    <source>
        <dbReference type="ARBA" id="ARBA00022692"/>
    </source>
</evidence>
<dbReference type="HAMAP" id="MF_00038">
    <property type="entry name" value="MraY"/>
    <property type="match status" value="1"/>
</dbReference>
<feature type="transmembrane region" description="Helical" evidence="7">
    <location>
        <begin position="110"/>
        <end position="129"/>
    </location>
</feature>
<feature type="transmembrane region" description="Helical" evidence="7">
    <location>
        <begin position="32"/>
        <end position="53"/>
    </location>
</feature>
<organism evidence="8">
    <name type="scientific">marine metagenome</name>
    <dbReference type="NCBI Taxonomy" id="408172"/>
    <lineage>
        <taxon>unclassified sequences</taxon>
        <taxon>metagenomes</taxon>
        <taxon>ecological metagenomes</taxon>
    </lineage>
</organism>
<keyword evidence="6 7" id="KW-0472">Membrane</keyword>